<protein>
    <submittedName>
        <fullName evidence="3">Class II histone deacetylase</fullName>
    </submittedName>
</protein>
<dbReference type="InterPro" id="IPR000286">
    <property type="entry name" value="HDACs"/>
</dbReference>
<evidence type="ECO:0000259" key="2">
    <source>
        <dbReference type="Pfam" id="PF00850"/>
    </source>
</evidence>
<dbReference type="Proteomes" id="UP000664267">
    <property type="component" value="Unassembled WGS sequence"/>
</dbReference>
<dbReference type="EMBL" id="JAGETN010000078">
    <property type="protein sequence ID" value="MBO2026080.1"/>
    <property type="molecule type" value="Genomic_DNA"/>
</dbReference>
<dbReference type="PRINTS" id="PR01270">
    <property type="entry name" value="HDASUPER"/>
</dbReference>
<dbReference type="PANTHER" id="PTHR10625:SF10">
    <property type="entry name" value="HISTONE DEACETYLASE HDAC1"/>
    <property type="match status" value="1"/>
</dbReference>
<gene>
    <name evidence="3" type="ORF">J4733_29360</name>
</gene>
<sequence length="266" mass="28970">MSFRRAGLCGGGSGAEGELDNAYSLSRPPGHHCLPDQSMGFCFLANIPIAVERAKAQLGLGKVAIIDWDVHHGNGTQHIYLQRDDVMTISLHQDGCFPPGYAGEDDRGVGAGEGYNINIPLLAGAGMTAGAMRWKLSLFRRWRVLSREIIIACGYDANAMDPLARMQLHSDSFRAMTEQVQQAADRLCGGKLVMVHEGGYAESYVPFCGPAVMEALSGIRTEVRDPLLEFIQQQQPRATFAQFQRRHRSAGAAVWPAIVAHAHVDP</sequence>
<comment type="similarity">
    <text evidence="1">Belongs to the histone deacetylase family.</text>
</comment>
<reference evidence="3" key="1">
    <citation type="submission" date="2021-03" db="EMBL/GenBank/DDBJ databases">
        <title>Molecular epidemiology and mechanisms of colistin and carbapenem resistance in Enterobacteriaceae from clinical isolates, the environment and porcine samples in Pretoria, South Africa.</title>
        <authorList>
            <person name="Bogoshi D."/>
            <person name="Mbelle N.M."/>
            <person name="Naidoo V."/>
            <person name="Osei Sekyere J."/>
        </authorList>
    </citation>
    <scope>NUCLEOTIDE SEQUENCE</scope>
    <source>
        <strain evidence="3">C029</strain>
    </source>
</reference>
<comment type="caution">
    <text evidence="3">The sequence shown here is derived from an EMBL/GenBank/DDBJ whole genome shotgun (WGS) entry which is preliminary data.</text>
</comment>
<dbReference type="GO" id="GO:0004407">
    <property type="term" value="F:histone deacetylase activity"/>
    <property type="evidence" value="ECO:0007669"/>
    <property type="project" value="TreeGrafter"/>
</dbReference>
<dbReference type="Gene3D" id="3.40.800.20">
    <property type="entry name" value="Histone deacetylase domain"/>
    <property type="match status" value="1"/>
</dbReference>
<dbReference type="InterPro" id="IPR023696">
    <property type="entry name" value="Ureohydrolase_dom_sf"/>
</dbReference>
<accession>A0A939NT17</accession>
<dbReference type="Pfam" id="PF00850">
    <property type="entry name" value="Hist_deacetyl"/>
    <property type="match status" value="1"/>
</dbReference>
<organism evidence="3 4">
    <name type="scientific">Klebsiella pneumoniae</name>
    <dbReference type="NCBI Taxonomy" id="573"/>
    <lineage>
        <taxon>Bacteria</taxon>
        <taxon>Pseudomonadati</taxon>
        <taxon>Pseudomonadota</taxon>
        <taxon>Gammaproteobacteria</taxon>
        <taxon>Enterobacterales</taxon>
        <taxon>Enterobacteriaceae</taxon>
        <taxon>Klebsiella/Raoultella group</taxon>
        <taxon>Klebsiella</taxon>
        <taxon>Klebsiella pneumoniae complex</taxon>
    </lineage>
</organism>
<dbReference type="InterPro" id="IPR023801">
    <property type="entry name" value="His_deacetylse_dom"/>
</dbReference>
<proteinExistence type="inferred from homology"/>
<evidence type="ECO:0000313" key="3">
    <source>
        <dbReference type="EMBL" id="MBO2026080.1"/>
    </source>
</evidence>
<dbReference type="GO" id="GO:0040029">
    <property type="term" value="P:epigenetic regulation of gene expression"/>
    <property type="evidence" value="ECO:0007669"/>
    <property type="project" value="TreeGrafter"/>
</dbReference>
<evidence type="ECO:0000313" key="4">
    <source>
        <dbReference type="Proteomes" id="UP000664267"/>
    </source>
</evidence>
<name>A0A939NT17_KLEPN</name>
<dbReference type="InterPro" id="IPR037138">
    <property type="entry name" value="His_deacetylse_dom_sf"/>
</dbReference>
<feature type="domain" description="Histone deacetylase" evidence="2">
    <location>
        <begin position="16"/>
        <end position="214"/>
    </location>
</feature>
<dbReference type="SUPFAM" id="SSF52768">
    <property type="entry name" value="Arginase/deacetylase"/>
    <property type="match status" value="1"/>
</dbReference>
<dbReference type="AlphaFoldDB" id="A0A939NT17"/>
<evidence type="ECO:0000256" key="1">
    <source>
        <dbReference type="ARBA" id="ARBA00005947"/>
    </source>
</evidence>
<dbReference type="PANTHER" id="PTHR10625">
    <property type="entry name" value="HISTONE DEACETYLASE HDAC1-RELATED"/>
    <property type="match status" value="1"/>
</dbReference>